<dbReference type="PANTHER" id="PTHR19278:SF9">
    <property type="entry name" value="URIDINE 5'-MONOPHOSPHATE SYNTHASE"/>
    <property type="match status" value="1"/>
</dbReference>
<dbReference type="UniPathway" id="UPA00070">
    <property type="reaction ID" value="UER00120"/>
</dbReference>
<dbReference type="NCBIfam" id="TIGR01740">
    <property type="entry name" value="pyrF"/>
    <property type="match status" value="2"/>
</dbReference>
<feature type="binding site" evidence="6">
    <location>
        <position position="58"/>
    </location>
    <ligand>
        <name>substrate</name>
    </ligand>
</feature>
<comment type="similarity">
    <text evidence="7">Belongs to the OMP decarboxylase family.</text>
</comment>
<dbReference type="GO" id="GO:0006207">
    <property type="term" value="P:'de novo' pyrimidine nucleobase biosynthetic process"/>
    <property type="evidence" value="ECO:0007669"/>
    <property type="project" value="InterPro"/>
</dbReference>
<accession>A0A8K0JSI1</accession>
<dbReference type="GO" id="GO:0004590">
    <property type="term" value="F:orotidine-5'-phosphate decarboxylase activity"/>
    <property type="evidence" value="ECO:0007669"/>
    <property type="project" value="UniProtKB-EC"/>
</dbReference>
<dbReference type="EMBL" id="KZ308116">
    <property type="protein sequence ID" value="KAG8221897.1"/>
    <property type="molecule type" value="Genomic_DNA"/>
</dbReference>
<dbReference type="PROSITE" id="PS00156">
    <property type="entry name" value="OMPDECASE"/>
    <property type="match status" value="1"/>
</dbReference>
<feature type="active site" description="For OMPdecase activity" evidence="5">
    <location>
        <position position="94"/>
    </location>
</feature>
<dbReference type="EC" id="4.1.1.23" evidence="7"/>
<dbReference type="PANTHER" id="PTHR19278">
    <property type="entry name" value="OROTATE PHOSPHORIBOSYLTRANSFERASE"/>
    <property type="match status" value="1"/>
</dbReference>
<feature type="active site" description="For OMPdecase activity" evidence="5">
    <location>
        <position position="91"/>
    </location>
</feature>
<feature type="binding site" evidence="6">
    <location>
        <position position="198"/>
    </location>
    <ligand>
        <name>substrate</name>
    </ligand>
</feature>
<dbReference type="InterPro" id="IPR011060">
    <property type="entry name" value="RibuloseP-bd_barrel"/>
</dbReference>
<dbReference type="FunFam" id="3.20.20.70:FF:000114">
    <property type="entry name" value="Decarboxylase,orotidine phosphate"/>
    <property type="match status" value="1"/>
</dbReference>
<keyword evidence="2 7" id="KW-0210">Decarboxylase</keyword>
<evidence type="ECO:0000313" key="10">
    <source>
        <dbReference type="Proteomes" id="UP000792457"/>
    </source>
</evidence>
<comment type="caution">
    <text evidence="9">The sequence shown here is derived from an EMBL/GenBank/DDBJ whole genome shotgun (WGS) entry which is preliminary data.</text>
</comment>
<evidence type="ECO:0000256" key="5">
    <source>
        <dbReference type="PIRSR" id="PIRSR614732-1"/>
    </source>
</evidence>
<protein>
    <recommendedName>
        <fullName evidence="7">Orotidine 5'-phosphate decarboxylase</fullName>
        <ecNumber evidence="7">4.1.1.23</ecNumber>
    </recommendedName>
</protein>
<reference evidence="9" key="2">
    <citation type="submission" date="2017-10" db="EMBL/GenBank/DDBJ databases">
        <title>Ladona fulva Genome sequencing and assembly.</title>
        <authorList>
            <person name="Murali S."/>
            <person name="Richards S."/>
            <person name="Bandaranaike D."/>
            <person name="Bellair M."/>
            <person name="Blankenburg K."/>
            <person name="Chao H."/>
            <person name="Dinh H."/>
            <person name="Doddapaneni H."/>
            <person name="Dugan-Rocha S."/>
            <person name="Elkadiri S."/>
            <person name="Gnanaolivu R."/>
            <person name="Hernandez B."/>
            <person name="Skinner E."/>
            <person name="Javaid M."/>
            <person name="Lee S."/>
            <person name="Li M."/>
            <person name="Ming W."/>
            <person name="Munidasa M."/>
            <person name="Muniz J."/>
            <person name="Nguyen L."/>
            <person name="Hughes D."/>
            <person name="Osuji N."/>
            <person name="Pu L.-L."/>
            <person name="Puazo M."/>
            <person name="Qu C."/>
            <person name="Quiroz J."/>
            <person name="Raj R."/>
            <person name="Weissenberger G."/>
            <person name="Xin Y."/>
            <person name="Zou X."/>
            <person name="Han Y."/>
            <person name="Worley K."/>
            <person name="Muzny D."/>
            <person name="Gibbs R."/>
        </authorList>
    </citation>
    <scope>NUCLEOTIDE SEQUENCE</scope>
    <source>
        <strain evidence="9">Sampled in the wild</strain>
    </source>
</reference>
<dbReference type="Gene3D" id="3.20.20.70">
    <property type="entry name" value="Aldolase class I"/>
    <property type="match status" value="2"/>
</dbReference>
<dbReference type="Proteomes" id="UP000792457">
    <property type="component" value="Unassembled WGS sequence"/>
</dbReference>
<evidence type="ECO:0000256" key="4">
    <source>
        <dbReference type="ARBA" id="ARBA00023239"/>
    </source>
</evidence>
<keyword evidence="3 7" id="KW-0665">Pyrimidine biosynthesis</keyword>
<keyword evidence="10" id="KW-1185">Reference proteome</keyword>
<reference evidence="9" key="1">
    <citation type="submission" date="2013-04" db="EMBL/GenBank/DDBJ databases">
        <authorList>
            <person name="Qu J."/>
            <person name="Murali S.C."/>
            <person name="Bandaranaike D."/>
            <person name="Bellair M."/>
            <person name="Blankenburg K."/>
            <person name="Chao H."/>
            <person name="Dinh H."/>
            <person name="Doddapaneni H."/>
            <person name="Downs B."/>
            <person name="Dugan-Rocha S."/>
            <person name="Elkadiri S."/>
            <person name="Gnanaolivu R.D."/>
            <person name="Hernandez B."/>
            <person name="Javaid M."/>
            <person name="Jayaseelan J.C."/>
            <person name="Lee S."/>
            <person name="Li M."/>
            <person name="Ming W."/>
            <person name="Munidasa M."/>
            <person name="Muniz J."/>
            <person name="Nguyen L."/>
            <person name="Ongeri F."/>
            <person name="Osuji N."/>
            <person name="Pu L.-L."/>
            <person name="Puazo M."/>
            <person name="Qu C."/>
            <person name="Quiroz J."/>
            <person name="Raj R."/>
            <person name="Weissenberger G."/>
            <person name="Xin Y."/>
            <person name="Zou X."/>
            <person name="Han Y."/>
            <person name="Richards S."/>
            <person name="Worley K."/>
            <person name="Muzny D."/>
            <person name="Gibbs R."/>
        </authorList>
    </citation>
    <scope>NUCLEOTIDE SEQUENCE</scope>
    <source>
        <strain evidence="9">Sampled in the wild</strain>
    </source>
</reference>
<evidence type="ECO:0000256" key="6">
    <source>
        <dbReference type="PIRSR" id="PIRSR614732-2"/>
    </source>
</evidence>
<evidence type="ECO:0000256" key="3">
    <source>
        <dbReference type="ARBA" id="ARBA00022975"/>
    </source>
</evidence>
<organism evidence="9 10">
    <name type="scientific">Ladona fulva</name>
    <name type="common">Scarce chaser dragonfly</name>
    <name type="synonym">Libellula fulva</name>
    <dbReference type="NCBI Taxonomy" id="123851"/>
    <lineage>
        <taxon>Eukaryota</taxon>
        <taxon>Metazoa</taxon>
        <taxon>Ecdysozoa</taxon>
        <taxon>Arthropoda</taxon>
        <taxon>Hexapoda</taxon>
        <taxon>Insecta</taxon>
        <taxon>Pterygota</taxon>
        <taxon>Palaeoptera</taxon>
        <taxon>Odonata</taxon>
        <taxon>Epiprocta</taxon>
        <taxon>Anisoptera</taxon>
        <taxon>Libelluloidea</taxon>
        <taxon>Libellulidae</taxon>
        <taxon>Ladona</taxon>
    </lineage>
</organism>
<gene>
    <name evidence="9" type="ORF">J437_LFUL006715</name>
</gene>
<dbReference type="CDD" id="cd04725">
    <property type="entry name" value="OMP_decarboxylase_like"/>
    <property type="match status" value="1"/>
</dbReference>
<dbReference type="InterPro" id="IPR014732">
    <property type="entry name" value="OMPdecase"/>
</dbReference>
<comment type="catalytic activity">
    <reaction evidence="7">
        <text>orotidine 5'-phosphate + H(+) = UMP + CO2</text>
        <dbReference type="Rhea" id="RHEA:11596"/>
        <dbReference type="ChEBI" id="CHEBI:15378"/>
        <dbReference type="ChEBI" id="CHEBI:16526"/>
        <dbReference type="ChEBI" id="CHEBI:57538"/>
        <dbReference type="ChEBI" id="CHEBI:57865"/>
        <dbReference type="EC" id="4.1.1.23"/>
    </reaction>
</comment>
<dbReference type="SUPFAM" id="SSF51366">
    <property type="entry name" value="Ribulose-phoshate binding barrel"/>
    <property type="match status" value="2"/>
</dbReference>
<keyword evidence="4 7" id="KW-0456">Lyase</keyword>
<dbReference type="GO" id="GO:0004588">
    <property type="term" value="F:orotate phosphoribosyltransferase activity"/>
    <property type="evidence" value="ECO:0007669"/>
    <property type="project" value="TreeGrafter"/>
</dbReference>
<comment type="pathway">
    <text evidence="1 7">Pyrimidine metabolism; UMP biosynthesis via de novo pathway; UMP from orotate: step 2/2.</text>
</comment>
<proteinExistence type="inferred from homology"/>
<dbReference type="SMART" id="SM00934">
    <property type="entry name" value="OMPdecase"/>
    <property type="match status" value="2"/>
</dbReference>
<dbReference type="Pfam" id="PF00215">
    <property type="entry name" value="OMPdecase"/>
    <property type="match status" value="2"/>
</dbReference>
<evidence type="ECO:0000259" key="8">
    <source>
        <dbReference type="SMART" id="SM00934"/>
    </source>
</evidence>
<evidence type="ECO:0000256" key="2">
    <source>
        <dbReference type="ARBA" id="ARBA00022793"/>
    </source>
</evidence>
<dbReference type="InterPro" id="IPR013785">
    <property type="entry name" value="Aldolase_TIM"/>
</dbReference>
<dbReference type="GO" id="GO:0044205">
    <property type="term" value="P:'de novo' UMP biosynthetic process"/>
    <property type="evidence" value="ECO:0007669"/>
    <property type="project" value="UniProtKB-UniPathway"/>
</dbReference>
<dbReference type="InterPro" id="IPR018089">
    <property type="entry name" value="OMPdecase_AS"/>
</dbReference>
<feature type="domain" description="Orotidine 5'-phosphate decarboxylase" evidence="8">
    <location>
        <begin position="268"/>
        <end position="470"/>
    </location>
</feature>
<feature type="active site" description="For OMPdecase activity" evidence="5">
    <location>
        <position position="89"/>
    </location>
</feature>
<evidence type="ECO:0000256" key="7">
    <source>
        <dbReference type="RuleBase" id="RU000512"/>
    </source>
</evidence>
<sequence>MKLTYGERSAMAVNSVGKALFQLMEEKKTNLCVAVDVTTAEELLRIAAETGPYICLFKTHVDAVENFTESTAKSLLEIAQKEKFIILEDRKFADIGKTVSLQYGGGPMKIVTWADLVTCHSISGENAIIGLKSASKDLPRGCFLVAEMSSEGNLITPSYTKATLEMAEMHPEFVVGLVTQSIMKETSCGLIQLTPGVRISSGSVHSIFATDGLGQRWSSPEDAVLTRGADIVVVGRGITEARYILHILCEKGHVDEAMVKKTEDYLKKSQIAIPKPKVPPAKGCFNIGVEAPLEHDSGNFLICWNSIILKFADIGKTVSLQYGGGPMKIVTWADLVTCHSISGENAIIGLKSASKDLPRGCFLVAEMSSEGNLITPSYTKATLEMAEMHPEFVVGLVTQSIMKETSCGLIQLTPGVRISSGSVHSIFATDGLGQRWSSPEDAVLTRGADIVVVGRGITEARYVKEAAVLYQTKLWSAYLSRVG</sequence>
<dbReference type="AlphaFoldDB" id="A0A8K0JSI1"/>
<feature type="binding site" evidence="6">
    <location>
        <position position="36"/>
    </location>
    <ligand>
        <name>substrate</name>
    </ligand>
</feature>
<feature type="binding site" evidence="6">
    <location>
        <position position="149"/>
    </location>
    <ligand>
        <name>substrate</name>
    </ligand>
</feature>
<evidence type="ECO:0000313" key="9">
    <source>
        <dbReference type="EMBL" id="KAG8221897.1"/>
    </source>
</evidence>
<name>A0A8K0JSI1_LADFU</name>
<dbReference type="OrthoDB" id="10263753at2759"/>
<feature type="binding site" evidence="6">
    <location>
        <position position="215"/>
    </location>
    <ligand>
        <name>substrate</name>
    </ligand>
</feature>
<feature type="binding site" evidence="6">
    <location>
        <position position="235"/>
    </location>
    <ligand>
        <name>substrate</name>
    </ligand>
</feature>
<feature type="domain" description="Orotidine 5'-phosphate decarboxylase" evidence="8">
    <location>
        <begin position="30"/>
        <end position="247"/>
    </location>
</feature>
<feature type="binding site" evidence="6">
    <location>
        <position position="236"/>
    </location>
    <ligand>
        <name>substrate</name>
    </ligand>
</feature>
<evidence type="ECO:0000256" key="1">
    <source>
        <dbReference type="ARBA" id="ARBA00004861"/>
    </source>
</evidence>
<dbReference type="InterPro" id="IPR001754">
    <property type="entry name" value="OMPdeCOase_dom"/>
</dbReference>